<organism evidence="4 5">
    <name type="scientific">Paenibacillus validus</name>
    <dbReference type="NCBI Taxonomy" id="44253"/>
    <lineage>
        <taxon>Bacteria</taxon>
        <taxon>Bacillati</taxon>
        <taxon>Bacillota</taxon>
        <taxon>Bacilli</taxon>
        <taxon>Bacillales</taxon>
        <taxon>Paenibacillaceae</taxon>
        <taxon>Paenibacillus</taxon>
    </lineage>
</organism>
<feature type="domain" description="Sigma factor regulator C-terminal" evidence="2">
    <location>
        <begin position="175"/>
        <end position="312"/>
    </location>
</feature>
<accession>A0A7X2ZBX6</accession>
<keyword evidence="1" id="KW-0472">Membrane</keyword>
<sequence length="321" mass="36653">MSTDDRFELGSDRMDGLLKKAKRKSIGRQAGISALVVMIVLAGYVGARGYLLNEVSRGQLERDIAVMKRITQPNVEVMQSTTVSEGLFRNTVQYRSYKLIEGQPVKWEDRLYEYSMWNTFHPLNRPVPIERDTQRLEEAHISFNAETAQRELRFYLPSHPYPYIAQDVDKLDRKENKVAEIAVSFDKPYTVEQIKGMLPNGVHAQWYWVDAYDEQSVDERKSPEHAGAVYGFKAEDRGLEGGDGSEKDFILAVQNGLRVSRKYREEFQKLYDYLRAGKSEPTVQDIRILGVVVTGTAKDLQQLKGLPFARATVQGAMTDEM</sequence>
<dbReference type="RefSeq" id="WP_155615002.1">
    <property type="nucleotide sequence ID" value="NZ_JBDLZV010000001.1"/>
</dbReference>
<name>A0A7X2ZBX6_9BACL</name>
<dbReference type="InterPro" id="IPR029101">
    <property type="entry name" value="Sigma_reg_N"/>
</dbReference>
<protein>
    <submittedName>
        <fullName evidence="4">Alkaline phosphatase</fullName>
    </submittedName>
</protein>
<reference evidence="4 5" key="1">
    <citation type="submission" date="2019-11" db="EMBL/GenBank/DDBJ databases">
        <title>Draft genome sequences of five Paenibacillus species of dairy origin.</title>
        <authorList>
            <person name="Olajide A.M."/>
            <person name="Chen S."/>
            <person name="Lapointe G."/>
        </authorList>
    </citation>
    <scope>NUCLEOTIDE SEQUENCE [LARGE SCALE GENOMIC DNA]</scope>
    <source>
        <strain evidence="4 5">2CS3</strain>
    </source>
</reference>
<dbReference type="InterPro" id="IPR025672">
    <property type="entry name" value="Sigma_reg_C_dom"/>
</dbReference>
<evidence type="ECO:0000256" key="1">
    <source>
        <dbReference type="SAM" id="Phobius"/>
    </source>
</evidence>
<feature type="transmembrane region" description="Helical" evidence="1">
    <location>
        <begin position="30"/>
        <end position="51"/>
    </location>
</feature>
<dbReference type="AlphaFoldDB" id="A0A7X2ZBX6"/>
<dbReference type="Pfam" id="PF13791">
    <property type="entry name" value="Sigma_reg_C"/>
    <property type="match status" value="1"/>
</dbReference>
<proteinExistence type="predicted"/>
<feature type="domain" description="Sigma factor regulator N-terminal" evidence="3">
    <location>
        <begin position="17"/>
        <end position="104"/>
    </location>
</feature>
<dbReference type="Pfam" id="PF13800">
    <property type="entry name" value="Sigma_reg_N"/>
    <property type="match status" value="1"/>
</dbReference>
<gene>
    <name evidence="4" type="ORF">GNP93_15200</name>
</gene>
<keyword evidence="5" id="KW-1185">Reference proteome</keyword>
<dbReference type="EMBL" id="WNZX01000012">
    <property type="protein sequence ID" value="MUG72017.1"/>
    <property type="molecule type" value="Genomic_DNA"/>
</dbReference>
<evidence type="ECO:0000313" key="4">
    <source>
        <dbReference type="EMBL" id="MUG72017.1"/>
    </source>
</evidence>
<dbReference type="Proteomes" id="UP000450917">
    <property type="component" value="Unassembled WGS sequence"/>
</dbReference>
<comment type="caution">
    <text evidence="4">The sequence shown here is derived from an EMBL/GenBank/DDBJ whole genome shotgun (WGS) entry which is preliminary data.</text>
</comment>
<keyword evidence="1" id="KW-0812">Transmembrane</keyword>
<keyword evidence="1" id="KW-1133">Transmembrane helix</keyword>
<evidence type="ECO:0000259" key="2">
    <source>
        <dbReference type="Pfam" id="PF13791"/>
    </source>
</evidence>
<evidence type="ECO:0000259" key="3">
    <source>
        <dbReference type="Pfam" id="PF13800"/>
    </source>
</evidence>
<evidence type="ECO:0000313" key="5">
    <source>
        <dbReference type="Proteomes" id="UP000450917"/>
    </source>
</evidence>